<dbReference type="GO" id="GO:0140359">
    <property type="term" value="F:ABC-type transporter activity"/>
    <property type="evidence" value="ECO:0007669"/>
    <property type="project" value="InterPro"/>
</dbReference>
<evidence type="ECO:0000256" key="2">
    <source>
        <dbReference type="ARBA" id="ARBA00022475"/>
    </source>
</evidence>
<evidence type="ECO:0000313" key="10">
    <source>
        <dbReference type="Proteomes" id="UP000638648"/>
    </source>
</evidence>
<feature type="region of interest" description="Disordered" evidence="7">
    <location>
        <begin position="406"/>
        <end position="427"/>
    </location>
</feature>
<dbReference type="RefSeq" id="WP_192754899.1">
    <property type="nucleotide sequence ID" value="NZ_BAABJL010000176.1"/>
</dbReference>
<dbReference type="PANTHER" id="PTHR43875:SF15">
    <property type="entry name" value="TREHALOSE IMPORT ATP-BINDING PROTEIN SUGC"/>
    <property type="match status" value="1"/>
</dbReference>
<accession>A0A927RCX2</accession>
<organism evidence="9 10">
    <name type="scientific">Actinopolymorpha pittospori</name>
    <dbReference type="NCBI Taxonomy" id="648752"/>
    <lineage>
        <taxon>Bacteria</taxon>
        <taxon>Bacillati</taxon>
        <taxon>Actinomycetota</taxon>
        <taxon>Actinomycetes</taxon>
        <taxon>Propionibacteriales</taxon>
        <taxon>Actinopolymorphaceae</taxon>
        <taxon>Actinopolymorpha</taxon>
    </lineage>
</organism>
<dbReference type="GO" id="GO:0055052">
    <property type="term" value="C:ATP-binding cassette (ABC) transporter complex, substrate-binding subunit-containing"/>
    <property type="evidence" value="ECO:0007669"/>
    <property type="project" value="TreeGrafter"/>
</dbReference>
<comment type="caution">
    <text evidence="9">The sequence shown here is derived from an EMBL/GenBank/DDBJ whole genome shotgun (WGS) entry which is preliminary data.</text>
</comment>
<keyword evidence="6" id="KW-0472">Membrane</keyword>
<proteinExistence type="predicted"/>
<dbReference type="InterPro" id="IPR040582">
    <property type="entry name" value="OB_MalK-like"/>
</dbReference>
<dbReference type="InterPro" id="IPR017871">
    <property type="entry name" value="ABC_transporter-like_CS"/>
</dbReference>
<dbReference type="SUPFAM" id="SSF50331">
    <property type="entry name" value="MOP-like"/>
    <property type="match status" value="1"/>
</dbReference>
<dbReference type="Pfam" id="PF00005">
    <property type="entry name" value="ABC_tran"/>
    <property type="match status" value="1"/>
</dbReference>
<dbReference type="PROSITE" id="PS50893">
    <property type="entry name" value="ABC_TRANSPORTER_2"/>
    <property type="match status" value="1"/>
</dbReference>
<dbReference type="InterPro" id="IPR012340">
    <property type="entry name" value="NA-bd_OB-fold"/>
</dbReference>
<dbReference type="InterPro" id="IPR015855">
    <property type="entry name" value="ABC_transpr_MalK-like"/>
</dbReference>
<dbReference type="CDD" id="cd03301">
    <property type="entry name" value="ABC_MalK_N"/>
    <property type="match status" value="1"/>
</dbReference>
<gene>
    <name evidence="9" type="ORF">HEB94_008580</name>
</gene>
<feature type="domain" description="ABC transporter" evidence="8">
    <location>
        <begin position="24"/>
        <end position="254"/>
    </location>
</feature>
<keyword evidence="3" id="KW-0547">Nucleotide-binding</keyword>
<evidence type="ECO:0000256" key="7">
    <source>
        <dbReference type="SAM" id="MobiDB-lite"/>
    </source>
</evidence>
<keyword evidence="10" id="KW-1185">Reference proteome</keyword>
<evidence type="ECO:0000256" key="4">
    <source>
        <dbReference type="ARBA" id="ARBA00022840"/>
    </source>
</evidence>
<dbReference type="InterPro" id="IPR003439">
    <property type="entry name" value="ABC_transporter-like_ATP-bd"/>
</dbReference>
<name>A0A927RCX2_9ACTN</name>
<dbReference type="GO" id="GO:0016887">
    <property type="term" value="F:ATP hydrolysis activity"/>
    <property type="evidence" value="ECO:0007669"/>
    <property type="project" value="InterPro"/>
</dbReference>
<evidence type="ECO:0000256" key="1">
    <source>
        <dbReference type="ARBA" id="ARBA00022448"/>
    </source>
</evidence>
<dbReference type="InterPro" id="IPR003593">
    <property type="entry name" value="AAA+_ATPase"/>
</dbReference>
<evidence type="ECO:0000256" key="3">
    <source>
        <dbReference type="ARBA" id="ARBA00022741"/>
    </source>
</evidence>
<dbReference type="EMBL" id="JADBEM010000001">
    <property type="protein sequence ID" value="MBE1611732.1"/>
    <property type="molecule type" value="Genomic_DNA"/>
</dbReference>
<keyword evidence="1" id="KW-0813">Transport</keyword>
<keyword evidence="5" id="KW-1278">Translocase</keyword>
<dbReference type="FunFam" id="3.40.50.300:FF:000042">
    <property type="entry name" value="Maltose/maltodextrin ABC transporter, ATP-binding protein"/>
    <property type="match status" value="1"/>
</dbReference>
<evidence type="ECO:0000259" key="8">
    <source>
        <dbReference type="PROSITE" id="PS50893"/>
    </source>
</evidence>
<dbReference type="InterPro" id="IPR008995">
    <property type="entry name" value="Mo/tungstate-bd_C_term_dom"/>
</dbReference>
<dbReference type="Gene3D" id="3.40.50.300">
    <property type="entry name" value="P-loop containing nucleotide triphosphate hydrolases"/>
    <property type="match status" value="1"/>
</dbReference>
<dbReference type="SUPFAM" id="SSF52540">
    <property type="entry name" value="P-loop containing nucleoside triphosphate hydrolases"/>
    <property type="match status" value="1"/>
</dbReference>
<dbReference type="SMART" id="SM00382">
    <property type="entry name" value="AAA"/>
    <property type="match status" value="1"/>
</dbReference>
<evidence type="ECO:0000256" key="6">
    <source>
        <dbReference type="ARBA" id="ARBA00023136"/>
    </source>
</evidence>
<feature type="compositionally biased region" description="Basic and acidic residues" evidence="7">
    <location>
        <begin position="416"/>
        <end position="427"/>
    </location>
</feature>
<evidence type="ECO:0000256" key="5">
    <source>
        <dbReference type="ARBA" id="ARBA00022967"/>
    </source>
</evidence>
<dbReference type="Gene3D" id="2.40.50.140">
    <property type="entry name" value="Nucleic acid-binding proteins"/>
    <property type="match status" value="1"/>
</dbReference>
<keyword evidence="2" id="KW-1003">Cell membrane</keyword>
<dbReference type="Gene3D" id="2.40.50.100">
    <property type="match status" value="1"/>
</dbReference>
<keyword evidence="4 9" id="KW-0067">ATP-binding</keyword>
<dbReference type="GO" id="GO:0005524">
    <property type="term" value="F:ATP binding"/>
    <property type="evidence" value="ECO:0007669"/>
    <property type="project" value="UniProtKB-KW"/>
</dbReference>
<dbReference type="GO" id="GO:0008643">
    <property type="term" value="P:carbohydrate transport"/>
    <property type="evidence" value="ECO:0007669"/>
    <property type="project" value="InterPro"/>
</dbReference>
<dbReference type="PANTHER" id="PTHR43875">
    <property type="entry name" value="MALTODEXTRIN IMPORT ATP-BINDING PROTEIN MSMX"/>
    <property type="match status" value="1"/>
</dbReference>
<dbReference type="InterPro" id="IPR027417">
    <property type="entry name" value="P-loop_NTPase"/>
</dbReference>
<dbReference type="InterPro" id="IPR047641">
    <property type="entry name" value="ABC_transpr_MalK/UgpC-like"/>
</dbReference>
<evidence type="ECO:0000313" key="9">
    <source>
        <dbReference type="EMBL" id="MBE1611732.1"/>
    </source>
</evidence>
<keyword evidence="9" id="KW-0762">Sugar transport</keyword>
<protein>
    <submittedName>
        <fullName evidence="9">Multiple sugar transport system ATP-binding protein</fullName>
    </submittedName>
</protein>
<dbReference type="PROSITE" id="PS00211">
    <property type="entry name" value="ABC_TRANSPORTER_1"/>
    <property type="match status" value="1"/>
</dbReference>
<reference evidence="9" key="1">
    <citation type="submission" date="2020-10" db="EMBL/GenBank/DDBJ databases">
        <title>Sequencing the genomes of 1000 actinobacteria strains.</title>
        <authorList>
            <person name="Klenk H.-P."/>
        </authorList>
    </citation>
    <scope>NUCLEOTIDE SEQUENCE</scope>
    <source>
        <strain evidence="9">DSM 45354</strain>
    </source>
</reference>
<dbReference type="Pfam" id="PF17912">
    <property type="entry name" value="OB_MalK"/>
    <property type="match status" value="1"/>
</dbReference>
<dbReference type="AlphaFoldDB" id="A0A927RCX2"/>
<dbReference type="Proteomes" id="UP000638648">
    <property type="component" value="Unassembled WGS sequence"/>
</dbReference>
<sequence length="427" mass="46553">MSSSEQGRTADPAGATKGGAVQAIVVDNLVKQFGEKRAVDRVSFGIDEGELLVLVGPSGCGKTTTLRLLAGLEPASAGQIRFGERVVNEIRPRDRNIAMVFQDYAILPHLTVFENIAYGLRSRRTPRAQVRERVPAAARTFRIEHLLARKPRQLSGGERQRVALSRAMVRDASLYLYDEPLSNLDAQLRYQAREDILTLHREKRSPTVYVTHDQSEAMALGDRIAVMNAGQIQQIGTGPELYDHPHNLFVAYFIGTPSINLFDMRLRADGEGVVAEGGGLRLHLHPSMTARARLHLDRPVKVGVRPEHLHVPRMAPFEVTEENTVHGVVNLVEPTSSGSTVYLSLPQEESQDFVATFKVRLPASYIDQEVPLAIDMSKVHLFDAQTGASLLLEDADVTVGPGAMIGPVDNGAGAGRGDDGRTDAVPG</sequence>